<feature type="domain" description="Solute-binding protein family 5" evidence="5">
    <location>
        <begin position="70"/>
        <end position="449"/>
    </location>
</feature>
<evidence type="ECO:0000256" key="2">
    <source>
        <dbReference type="ARBA" id="ARBA00022448"/>
    </source>
</evidence>
<evidence type="ECO:0000259" key="5">
    <source>
        <dbReference type="Pfam" id="PF00496"/>
    </source>
</evidence>
<evidence type="ECO:0000313" key="7">
    <source>
        <dbReference type="Proteomes" id="UP000594468"/>
    </source>
</evidence>
<dbReference type="PIRSF" id="PIRSF002741">
    <property type="entry name" value="MppA"/>
    <property type="match status" value="1"/>
</dbReference>
<keyword evidence="7" id="KW-1185">Reference proteome</keyword>
<dbReference type="Pfam" id="PF00496">
    <property type="entry name" value="SBP_bac_5"/>
    <property type="match status" value="1"/>
</dbReference>
<organism evidence="6 7">
    <name type="scientific">Phototrophicus methaneseepsis</name>
    <dbReference type="NCBI Taxonomy" id="2710758"/>
    <lineage>
        <taxon>Bacteria</taxon>
        <taxon>Bacillati</taxon>
        <taxon>Chloroflexota</taxon>
        <taxon>Candidatus Thermofontia</taxon>
        <taxon>Phototrophicales</taxon>
        <taxon>Phototrophicaceae</taxon>
        <taxon>Phototrophicus</taxon>
    </lineage>
</organism>
<keyword evidence="2" id="KW-0813">Transport</keyword>
<evidence type="ECO:0000256" key="1">
    <source>
        <dbReference type="ARBA" id="ARBA00005695"/>
    </source>
</evidence>
<dbReference type="SUPFAM" id="SSF53850">
    <property type="entry name" value="Periplasmic binding protein-like II"/>
    <property type="match status" value="1"/>
</dbReference>
<dbReference type="PANTHER" id="PTHR30290:SF9">
    <property type="entry name" value="OLIGOPEPTIDE-BINDING PROTEIN APPA"/>
    <property type="match status" value="1"/>
</dbReference>
<dbReference type="GO" id="GO:1904680">
    <property type="term" value="F:peptide transmembrane transporter activity"/>
    <property type="evidence" value="ECO:0007669"/>
    <property type="project" value="TreeGrafter"/>
</dbReference>
<reference evidence="6 7" key="1">
    <citation type="submission" date="2020-02" db="EMBL/GenBank/DDBJ databases">
        <authorList>
            <person name="Zheng R.K."/>
            <person name="Sun C.M."/>
        </authorList>
    </citation>
    <scope>NUCLEOTIDE SEQUENCE [LARGE SCALE GENOMIC DNA]</scope>
    <source>
        <strain evidence="7">rifampicinis</strain>
    </source>
</reference>
<comment type="similarity">
    <text evidence="1">Belongs to the bacterial solute-binding protein 5 family.</text>
</comment>
<dbReference type="Gene3D" id="3.40.190.10">
    <property type="entry name" value="Periplasmic binding protein-like II"/>
    <property type="match status" value="1"/>
</dbReference>
<dbReference type="Proteomes" id="UP000594468">
    <property type="component" value="Chromosome"/>
</dbReference>
<dbReference type="KEGG" id="pmet:G4Y79_09655"/>
<dbReference type="PANTHER" id="PTHR30290">
    <property type="entry name" value="PERIPLASMIC BINDING COMPONENT OF ABC TRANSPORTER"/>
    <property type="match status" value="1"/>
</dbReference>
<protein>
    <recommendedName>
        <fullName evidence="5">Solute-binding protein family 5 domain-containing protein</fullName>
    </recommendedName>
</protein>
<dbReference type="GO" id="GO:0015833">
    <property type="term" value="P:peptide transport"/>
    <property type="evidence" value="ECO:0007669"/>
    <property type="project" value="TreeGrafter"/>
</dbReference>
<dbReference type="AlphaFoldDB" id="A0A7S8ECW1"/>
<dbReference type="Gene3D" id="3.90.76.10">
    <property type="entry name" value="Dipeptide-binding Protein, Domain 1"/>
    <property type="match status" value="1"/>
</dbReference>
<dbReference type="InterPro" id="IPR039424">
    <property type="entry name" value="SBP_5"/>
</dbReference>
<evidence type="ECO:0000256" key="3">
    <source>
        <dbReference type="ARBA" id="ARBA00022729"/>
    </source>
</evidence>
<proteinExistence type="inferred from homology"/>
<dbReference type="InterPro" id="IPR030678">
    <property type="entry name" value="Peptide/Ni-bd"/>
</dbReference>
<feature type="chain" id="PRO_5032454909" description="Solute-binding protein family 5 domain-containing protein" evidence="4">
    <location>
        <begin position="23"/>
        <end position="537"/>
    </location>
</feature>
<accession>A0A7S8ECW1</accession>
<dbReference type="GO" id="GO:0042597">
    <property type="term" value="C:periplasmic space"/>
    <property type="evidence" value="ECO:0007669"/>
    <property type="project" value="UniProtKB-ARBA"/>
</dbReference>
<keyword evidence="3 4" id="KW-0732">Signal</keyword>
<dbReference type="EMBL" id="CP062983">
    <property type="protein sequence ID" value="QPC84621.1"/>
    <property type="molecule type" value="Genomic_DNA"/>
</dbReference>
<name>A0A7S8ECW1_9CHLR</name>
<dbReference type="Gene3D" id="3.10.105.10">
    <property type="entry name" value="Dipeptide-binding Protein, Domain 3"/>
    <property type="match status" value="1"/>
</dbReference>
<dbReference type="InterPro" id="IPR000914">
    <property type="entry name" value="SBP_5_dom"/>
</dbReference>
<evidence type="ECO:0000256" key="4">
    <source>
        <dbReference type="SAM" id="SignalP"/>
    </source>
</evidence>
<feature type="signal peptide" evidence="4">
    <location>
        <begin position="1"/>
        <end position="22"/>
    </location>
</feature>
<evidence type="ECO:0000313" key="6">
    <source>
        <dbReference type="EMBL" id="QPC84621.1"/>
    </source>
</evidence>
<sequence>MKRYSLLLLIGLLVMAALPITAQEDDTLIWAFPADGSTFNSILQVETVDSLLQGLVMPRLSRNNLVTGEAEPDLATWEISEDGLTYTFSINPDAVWSDGTPITSEDVAFTVNALFEDSVEGFRAISNFETLNIIDDKTFEMVFTAPTCNLFTEVSFSILPSHVYADDYSDFSTNSYNTQPTVSGGPYVFVERSTDEYMRFAANETYYGGTPNIDQLVVQVMPDPEVRFQALESGQVDLVTTITPDQALLLESNPDVVLETYPINGWIMNMFNLTDPDNPLSALDEDGNLVEQAPHPILGDVRVREALVMGWDHEDGLFLAGDGALPLYGPVAPVLPQYIDEDLEPYTYDMEGAIALLEEAGWTDSDGDGIRDKEGEPLALELIYLAGYDDVATLIADYWGDLGVDVTLTTGEQGAMIADRLSAQNFDAFIIGISWDSPTPDELLKFLYPVANDMGTNFNSYINEEVDSLIADLPSLGCAVEDRKPTYDRIQELISEDVPMDFMYTQVGRVAYSPQLGNYEITSWGYNPIQEWTLGED</sequence>
<dbReference type="GO" id="GO:0043190">
    <property type="term" value="C:ATP-binding cassette (ABC) transporter complex"/>
    <property type="evidence" value="ECO:0007669"/>
    <property type="project" value="InterPro"/>
</dbReference>
<dbReference type="RefSeq" id="WP_195172684.1">
    <property type="nucleotide sequence ID" value="NZ_CP062983.1"/>
</dbReference>
<gene>
    <name evidence="6" type="ORF">G4Y79_09655</name>
</gene>